<dbReference type="EMBL" id="JARYMX010000003">
    <property type="protein sequence ID" value="KAJ9557765.1"/>
    <property type="molecule type" value="Genomic_DNA"/>
</dbReference>
<reference evidence="3" key="1">
    <citation type="submission" date="2023-03" db="EMBL/GenBank/DDBJ databases">
        <title>Chromosome-scale reference genome and RAD-based genetic map of yellow starthistle (Centaurea solstitialis) reveal putative structural variation and QTLs associated with invader traits.</title>
        <authorList>
            <person name="Reatini B."/>
            <person name="Cang F.A."/>
            <person name="Jiang Q."/>
            <person name="Mckibben M.T.W."/>
            <person name="Barker M.S."/>
            <person name="Rieseberg L.H."/>
            <person name="Dlugosch K.M."/>
        </authorList>
    </citation>
    <scope>NUCLEOTIDE SEQUENCE</scope>
    <source>
        <strain evidence="3">CAN-66</strain>
        <tissue evidence="3">Leaf</tissue>
    </source>
</reference>
<proteinExistence type="predicted"/>
<sequence>MGESGNTLSKLDRFFVSADFLAAWPSASATVLAREYSNHCPIFLSCIGLDFGPIPFRFFNSWIFHKDFINIVANTWNSCSFRGKVDKALAFKLKAVKKALKNWKIEVIDMERTKREDLKKKVDELDKLAESRQLTTLELEERKAWKKNIRDLDYTKTMDLKQRAHIGGRVTGMKIPDNSMLVAPFSEEEIKCAVWDCGSEKVPGPDGFSFKFYKHCWEIIKGDVISLVRQFEKDGKFSEGCNSLFISLFPKKNDALSLRDYRLISLIDLLLMERLKKVVGKIVSMEQSAYVEGRQILDGPLMVNEVCGWAKRAKKRILLFKVDFEKAFDSISWSYLDSILEQMYFCPKWRSWIKACLKSARASVLVNGSPTREFPLSRGLRQRDTLSPFLFIIAMEGLHIAMREATNKNLFHGISLPNNGPLVSYLLFADDVMFLGKWSAFNAINLKRILNCFHHASGLKVNFSKSKVYALESKRMKLVTWHPYLIVTLQNYLLTTLASLLVPTWDWQRIGKLFLIRFRRNYLCGKPKLSLLEEELLCANLFIWGISSSGNQKICWVDWLKTTAPKHLGGLGIGSLKSANIALLIKWIWRFKNNDNALWTNVIKATHGLSGGDPNVLAKTRYACTWLNIVKAGSALSSLNLNIEDFFTRKVRNGIDTKFCDKLCSIESRFLNSNNGVATWRWSWINTTVVERHADKVEELENLLKHVVLQDGVDKWSWDGDPSGEYTVSSLRGIIDSLSNPSGETLCFWNNWMPPRVNCFVWRLLLNRIPTRTNLSKRGINTPSISCPLCNLEEESVDHLFCTCSMVKNLWRWFFNWCLIDIGQPDSLNQMLFKVLEFGKSIKWRNFLETTVGGLVWFIWKARNNAVFKGVRFSASMVKDDFQATLFSWMKFRAK</sequence>
<dbReference type="SUPFAM" id="SSF56672">
    <property type="entry name" value="DNA/RNA polymerases"/>
    <property type="match status" value="1"/>
</dbReference>
<dbReference type="PROSITE" id="PS50878">
    <property type="entry name" value="RT_POL"/>
    <property type="match status" value="1"/>
</dbReference>
<evidence type="ECO:0000259" key="2">
    <source>
        <dbReference type="PROSITE" id="PS50878"/>
    </source>
</evidence>
<dbReference type="Proteomes" id="UP001172457">
    <property type="component" value="Chromosome 3"/>
</dbReference>
<comment type="caution">
    <text evidence="3">The sequence shown here is derived from an EMBL/GenBank/DDBJ whole genome shotgun (WGS) entry which is preliminary data.</text>
</comment>
<feature type="non-terminal residue" evidence="3">
    <location>
        <position position="1"/>
    </location>
</feature>
<dbReference type="Pfam" id="PF13966">
    <property type="entry name" value="zf-RVT"/>
    <property type="match status" value="1"/>
</dbReference>
<keyword evidence="1" id="KW-0175">Coiled coil</keyword>
<dbReference type="InterPro" id="IPR043502">
    <property type="entry name" value="DNA/RNA_pol_sf"/>
</dbReference>
<dbReference type="AlphaFoldDB" id="A0AA38WMD6"/>
<dbReference type="InterPro" id="IPR026960">
    <property type="entry name" value="RVT-Znf"/>
</dbReference>
<name>A0AA38WMD6_9ASTR</name>
<dbReference type="InterPro" id="IPR000477">
    <property type="entry name" value="RT_dom"/>
</dbReference>
<organism evidence="3 4">
    <name type="scientific">Centaurea solstitialis</name>
    <name type="common">yellow star-thistle</name>
    <dbReference type="NCBI Taxonomy" id="347529"/>
    <lineage>
        <taxon>Eukaryota</taxon>
        <taxon>Viridiplantae</taxon>
        <taxon>Streptophyta</taxon>
        <taxon>Embryophyta</taxon>
        <taxon>Tracheophyta</taxon>
        <taxon>Spermatophyta</taxon>
        <taxon>Magnoliopsida</taxon>
        <taxon>eudicotyledons</taxon>
        <taxon>Gunneridae</taxon>
        <taxon>Pentapetalae</taxon>
        <taxon>asterids</taxon>
        <taxon>campanulids</taxon>
        <taxon>Asterales</taxon>
        <taxon>Asteraceae</taxon>
        <taxon>Carduoideae</taxon>
        <taxon>Cardueae</taxon>
        <taxon>Centaureinae</taxon>
        <taxon>Centaurea</taxon>
    </lineage>
</organism>
<accession>A0AA38WMD6</accession>
<evidence type="ECO:0000313" key="3">
    <source>
        <dbReference type="EMBL" id="KAJ9557765.1"/>
    </source>
</evidence>
<dbReference type="Pfam" id="PF00078">
    <property type="entry name" value="RVT_1"/>
    <property type="match status" value="1"/>
</dbReference>
<protein>
    <recommendedName>
        <fullName evidence="2">Reverse transcriptase domain-containing protein</fullName>
    </recommendedName>
</protein>
<dbReference type="CDD" id="cd01650">
    <property type="entry name" value="RT_nLTR_like"/>
    <property type="match status" value="1"/>
</dbReference>
<dbReference type="PANTHER" id="PTHR33116:SF77">
    <property type="entry name" value="RNA-DIRECTED DNA POLYMERASE"/>
    <property type="match status" value="1"/>
</dbReference>
<evidence type="ECO:0000256" key="1">
    <source>
        <dbReference type="SAM" id="Coils"/>
    </source>
</evidence>
<feature type="domain" description="Reverse transcriptase" evidence="2">
    <location>
        <begin position="230"/>
        <end position="486"/>
    </location>
</feature>
<evidence type="ECO:0000313" key="4">
    <source>
        <dbReference type="Proteomes" id="UP001172457"/>
    </source>
</evidence>
<feature type="coiled-coil region" evidence="1">
    <location>
        <begin position="93"/>
        <end position="128"/>
    </location>
</feature>
<dbReference type="PANTHER" id="PTHR33116">
    <property type="entry name" value="REVERSE TRANSCRIPTASE ZINC-BINDING DOMAIN-CONTAINING PROTEIN-RELATED-RELATED"/>
    <property type="match status" value="1"/>
</dbReference>
<gene>
    <name evidence="3" type="ORF">OSB04_012379</name>
</gene>
<keyword evidence="4" id="KW-1185">Reference proteome</keyword>